<dbReference type="InterPro" id="IPR049166">
    <property type="entry name" value="GH39_cat"/>
</dbReference>
<dbReference type="GO" id="GO:0043565">
    <property type="term" value="F:sequence-specific DNA binding"/>
    <property type="evidence" value="ECO:0007669"/>
    <property type="project" value="InterPro"/>
</dbReference>
<evidence type="ECO:0000256" key="1">
    <source>
        <dbReference type="ARBA" id="ARBA00008875"/>
    </source>
</evidence>
<keyword evidence="5" id="KW-0804">Transcription</keyword>
<protein>
    <submittedName>
        <fullName evidence="8">Helix-turn-helix domain-containing protein</fullName>
    </submittedName>
</protein>
<evidence type="ECO:0000256" key="4">
    <source>
        <dbReference type="ARBA" id="ARBA00023125"/>
    </source>
</evidence>
<accession>A0AB37RJH9</accession>
<feature type="domain" description="HTH araC/xylS-type" evidence="7">
    <location>
        <begin position="171"/>
        <end position="269"/>
    </location>
</feature>
<dbReference type="GO" id="GO:0003700">
    <property type="term" value="F:DNA-binding transcription factor activity"/>
    <property type="evidence" value="ECO:0007669"/>
    <property type="project" value="InterPro"/>
</dbReference>
<organism evidence="8 9">
    <name type="scientific">Lactiplantibacillus pentosus</name>
    <name type="common">Lactobacillus pentosus</name>
    <dbReference type="NCBI Taxonomy" id="1589"/>
    <lineage>
        <taxon>Bacteria</taxon>
        <taxon>Bacillati</taxon>
        <taxon>Bacillota</taxon>
        <taxon>Bacilli</taxon>
        <taxon>Lactobacillales</taxon>
        <taxon>Lactobacillaceae</taxon>
        <taxon>Lactiplantibacillus</taxon>
    </lineage>
</organism>
<dbReference type="EMBL" id="RDCL01000049">
    <property type="protein sequence ID" value="RMW55897.1"/>
    <property type="molecule type" value="Genomic_DNA"/>
</dbReference>
<dbReference type="PANTHER" id="PTHR43280">
    <property type="entry name" value="ARAC-FAMILY TRANSCRIPTIONAL REGULATOR"/>
    <property type="match status" value="1"/>
</dbReference>
<sequence>MKMIMTIGVDPWSKIRFLSKVESESPIQKDEFRFLLATEASIYVVYDDKNIELKQGDFLLINAHKSFLVKNHDSDMFISIYLDDFEFNGEYFENGISSRVEGCSAINKSTEDEQLIECFYNIIDIRLHPEKYISADLLQSYNQIIALLFHHYLVRDEEQAPQQNNVPKNAIEAKRYIDRHYQKPITLDYVASHFYISSPYLSRLFKNVYHISFHQYITNLRLNSALREMMNTGNTLTDIALNNGFPNVGAFTKVFKKVYSQTPGAFRKNGRSTNGANQPIEDSYHPQKEMNQFINSIELQHEKTQKIVFSNIFQNIKNQPELSQSWRQIINLGPAKGILTHSLEQQIEQSQSDINFVYGRLFALFTDEMLMVANNGQNFSFAKIDDVLEVLIQNGLIPFIELGAKPLTVNVTASQRLKTEDLYHFISNQEFSIQEFYQKFIRHCISKWGVKRVSKWYFEVWYPSPSVMQNAKLNAEGNRPYISQFVKNFAAVYRAVKALLPEAQVGGCGLSADLDYNNLDLILESWDKETLPDFFSVYLYAQEFDNSNMTIDVKNNISSNPDQLLKMIRDIKTKLLRHNLRHIPLLVTEWNISVSDRNFVNDSLFKAAYIIKNVLTCGPEVKMFGYWQLSDNSGTYSDSNEILHGGTGILTKDSIKKPAYYAFKMLSNFTGNLLRSREDVTICSHGYERLNVLIYNYKHFNSIYYLNTENGIDPENVNSIFENTAPYNGEIEIEGIIPGRYLIKKWEINPRYGDILNRWLRWGRISELGGEDIRYLQANNAPSLDIHFVDITDRLKLSFNLEANSSCLFEIYRAS</sequence>
<dbReference type="Pfam" id="PF01229">
    <property type="entry name" value="Glyco_hydro_39"/>
    <property type="match status" value="1"/>
</dbReference>
<dbReference type="Gene3D" id="2.60.40.1500">
    <property type="entry name" value="Glycosyl hydrolase domain, family 39"/>
    <property type="match status" value="1"/>
</dbReference>
<keyword evidence="3" id="KW-0805">Transcription regulation</keyword>
<keyword evidence="2" id="KW-0378">Hydrolase</keyword>
<dbReference type="SUPFAM" id="SSF51011">
    <property type="entry name" value="Glycosyl hydrolase domain"/>
    <property type="match status" value="1"/>
</dbReference>
<name>A0AB37RJH9_LACPE</name>
<dbReference type="PROSITE" id="PS01124">
    <property type="entry name" value="HTH_ARAC_FAMILY_2"/>
    <property type="match status" value="1"/>
</dbReference>
<dbReference type="SUPFAM" id="SSF51445">
    <property type="entry name" value="(Trans)glycosidases"/>
    <property type="match status" value="1"/>
</dbReference>
<dbReference type="Pfam" id="PF12833">
    <property type="entry name" value="HTH_18"/>
    <property type="match status" value="1"/>
</dbReference>
<dbReference type="Gene3D" id="3.20.20.80">
    <property type="entry name" value="Glycosidases"/>
    <property type="match status" value="1"/>
</dbReference>
<comment type="similarity">
    <text evidence="1">Belongs to the glycosyl hydrolase 39 family.</text>
</comment>
<dbReference type="GO" id="GO:0016798">
    <property type="term" value="F:hydrolase activity, acting on glycosyl bonds"/>
    <property type="evidence" value="ECO:0007669"/>
    <property type="project" value="UniProtKB-KW"/>
</dbReference>
<keyword evidence="6" id="KW-0326">Glycosidase</keyword>
<keyword evidence="4" id="KW-0238">DNA-binding</keyword>
<comment type="caution">
    <text evidence="8">The sequence shown here is derived from an EMBL/GenBank/DDBJ whole genome shotgun (WGS) entry which is preliminary data.</text>
</comment>
<dbReference type="InterPro" id="IPR018060">
    <property type="entry name" value="HTH_AraC"/>
</dbReference>
<reference evidence="8 9" key="1">
    <citation type="submission" date="2018-10" db="EMBL/GenBank/DDBJ databases">
        <title>Genome sequences of five Lactobacillus pentosus strains isolated from brines of traditionally fermented spanish-style green table olives and differences between them.</title>
        <authorList>
            <person name="Jimenez Diaz R."/>
        </authorList>
    </citation>
    <scope>NUCLEOTIDE SEQUENCE [LARGE SCALE GENOMIC DNA]</scope>
    <source>
        <strain evidence="8 9">IG8</strain>
    </source>
</reference>
<evidence type="ECO:0000256" key="6">
    <source>
        <dbReference type="ARBA" id="ARBA00023295"/>
    </source>
</evidence>
<dbReference type="Gene3D" id="1.10.10.60">
    <property type="entry name" value="Homeodomain-like"/>
    <property type="match status" value="2"/>
</dbReference>
<dbReference type="PROSITE" id="PS00041">
    <property type="entry name" value="HTH_ARAC_FAMILY_1"/>
    <property type="match status" value="1"/>
</dbReference>
<dbReference type="InterPro" id="IPR017853">
    <property type="entry name" value="GH"/>
</dbReference>
<gene>
    <name evidence="8" type="ORF">D6U17_06500</name>
</gene>
<dbReference type="SUPFAM" id="SSF46689">
    <property type="entry name" value="Homeodomain-like"/>
    <property type="match status" value="2"/>
</dbReference>
<evidence type="ECO:0000313" key="8">
    <source>
        <dbReference type="EMBL" id="RMW55897.1"/>
    </source>
</evidence>
<dbReference type="PANTHER" id="PTHR43280:SF2">
    <property type="entry name" value="HTH-TYPE TRANSCRIPTIONAL REGULATOR EXSA"/>
    <property type="match status" value="1"/>
</dbReference>
<dbReference type="InterPro" id="IPR009057">
    <property type="entry name" value="Homeodomain-like_sf"/>
</dbReference>
<proteinExistence type="inferred from homology"/>
<evidence type="ECO:0000259" key="7">
    <source>
        <dbReference type="PROSITE" id="PS01124"/>
    </source>
</evidence>
<dbReference type="InterPro" id="IPR018062">
    <property type="entry name" value="HTH_AraC-typ_CS"/>
</dbReference>
<evidence type="ECO:0000256" key="3">
    <source>
        <dbReference type="ARBA" id="ARBA00023015"/>
    </source>
</evidence>
<dbReference type="SMART" id="SM00342">
    <property type="entry name" value="HTH_ARAC"/>
    <property type="match status" value="1"/>
</dbReference>
<evidence type="ECO:0000256" key="2">
    <source>
        <dbReference type="ARBA" id="ARBA00022801"/>
    </source>
</evidence>
<evidence type="ECO:0000256" key="5">
    <source>
        <dbReference type="ARBA" id="ARBA00023163"/>
    </source>
</evidence>
<dbReference type="AlphaFoldDB" id="A0AB37RJH9"/>
<evidence type="ECO:0000313" key="9">
    <source>
        <dbReference type="Proteomes" id="UP000281061"/>
    </source>
</evidence>
<dbReference type="Proteomes" id="UP000281061">
    <property type="component" value="Unassembled WGS sequence"/>
</dbReference>